<comment type="cofactor">
    <cofactor evidence="1">
        <name>FMN</name>
        <dbReference type="ChEBI" id="CHEBI:58210"/>
    </cofactor>
</comment>
<accession>A0A1H8DQF8</accession>
<name>A0A1H8DQF8_9BACT</name>
<keyword evidence="2" id="KW-0285">Flavoprotein</keyword>
<dbReference type="PANTHER" id="PTHR43303:SF4">
    <property type="entry name" value="NADPH DEHYDROGENASE C23G7.10C-RELATED"/>
    <property type="match status" value="1"/>
</dbReference>
<sequence length="357" mass="38633">MSKLLSPITIGNTTFKNRITISPMCQYSAVNGFATDWHLVHLGSRAVGGAGLVMQEATAISPEGRISYGDLGIWEEEQCVKLQQIVAFLHGQGAKAGIQLAHAGRKASCEVPWKGGKQIPSNTTDGWQTFSASPLPFKEGQEAPLALDQAGIQQVISDFTAAAKRAIQVGYDVIEIHAAHGYLLHQFYSPLSNQRSDEYGGSFENRVRLVVAVVQAVRQVWEKGKPLFVRISSTDWTEGGWTIEDSVKLALILKEAGVDLIDASSGGNVPAAKIPATPGYQVGFAEQIKKQSGILTGAVGIITTPEQAEAILANEQADLIFIARQSLRDAYFPLHAATALQDDIQWPLQYERAKLKP</sequence>
<gene>
    <name evidence="7" type="ORF">SAMN04488505_10871</name>
</gene>
<reference evidence="7 8" key="1">
    <citation type="submission" date="2016-10" db="EMBL/GenBank/DDBJ databases">
        <authorList>
            <person name="de Groot N.N."/>
        </authorList>
    </citation>
    <scope>NUCLEOTIDE SEQUENCE [LARGE SCALE GENOMIC DNA]</scope>
    <source>
        <strain evidence="7 8">DSM 21039</strain>
    </source>
</reference>
<dbReference type="STRING" id="573321.SAMN04488505_10871"/>
<keyword evidence="5" id="KW-0560">Oxidoreductase</keyword>
<evidence type="ECO:0000256" key="2">
    <source>
        <dbReference type="ARBA" id="ARBA00022630"/>
    </source>
</evidence>
<keyword evidence="8" id="KW-1185">Reference proteome</keyword>
<evidence type="ECO:0000313" key="8">
    <source>
        <dbReference type="Proteomes" id="UP000198984"/>
    </source>
</evidence>
<dbReference type="EMBL" id="FOBB01000008">
    <property type="protein sequence ID" value="SEN09436.1"/>
    <property type="molecule type" value="Genomic_DNA"/>
</dbReference>
<evidence type="ECO:0000313" key="7">
    <source>
        <dbReference type="EMBL" id="SEN09436.1"/>
    </source>
</evidence>
<dbReference type="RefSeq" id="WP_089918647.1">
    <property type="nucleotide sequence ID" value="NZ_FOBB01000008.1"/>
</dbReference>
<dbReference type="GO" id="GO:0050661">
    <property type="term" value="F:NADP binding"/>
    <property type="evidence" value="ECO:0007669"/>
    <property type="project" value="InterPro"/>
</dbReference>
<dbReference type="Gene3D" id="3.20.20.70">
    <property type="entry name" value="Aldolase class I"/>
    <property type="match status" value="1"/>
</dbReference>
<evidence type="ECO:0000256" key="5">
    <source>
        <dbReference type="ARBA" id="ARBA00023002"/>
    </source>
</evidence>
<dbReference type="InterPro" id="IPR044152">
    <property type="entry name" value="YqjM-like"/>
</dbReference>
<dbReference type="Proteomes" id="UP000198984">
    <property type="component" value="Unassembled WGS sequence"/>
</dbReference>
<dbReference type="Pfam" id="PF00724">
    <property type="entry name" value="Oxidored_FMN"/>
    <property type="match status" value="1"/>
</dbReference>
<evidence type="ECO:0000256" key="1">
    <source>
        <dbReference type="ARBA" id="ARBA00001917"/>
    </source>
</evidence>
<proteinExistence type="predicted"/>
<dbReference type="PANTHER" id="PTHR43303">
    <property type="entry name" value="NADPH DEHYDROGENASE C23G7.10C-RELATED"/>
    <property type="match status" value="1"/>
</dbReference>
<dbReference type="GO" id="GO:0003959">
    <property type="term" value="F:NADPH dehydrogenase activity"/>
    <property type="evidence" value="ECO:0007669"/>
    <property type="project" value="InterPro"/>
</dbReference>
<dbReference type="InterPro" id="IPR013785">
    <property type="entry name" value="Aldolase_TIM"/>
</dbReference>
<keyword evidence="4" id="KW-0521">NADP</keyword>
<evidence type="ECO:0000259" key="6">
    <source>
        <dbReference type="Pfam" id="PF00724"/>
    </source>
</evidence>
<dbReference type="GO" id="GO:0010181">
    <property type="term" value="F:FMN binding"/>
    <property type="evidence" value="ECO:0007669"/>
    <property type="project" value="InterPro"/>
</dbReference>
<evidence type="ECO:0000256" key="4">
    <source>
        <dbReference type="ARBA" id="ARBA00022857"/>
    </source>
</evidence>
<dbReference type="InterPro" id="IPR001155">
    <property type="entry name" value="OxRdtase_FMN_N"/>
</dbReference>
<organism evidence="7 8">
    <name type="scientific">Chitinophaga rupis</name>
    <dbReference type="NCBI Taxonomy" id="573321"/>
    <lineage>
        <taxon>Bacteria</taxon>
        <taxon>Pseudomonadati</taxon>
        <taxon>Bacteroidota</taxon>
        <taxon>Chitinophagia</taxon>
        <taxon>Chitinophagales</taxon>
        <taxon>Chitinophagaceae</taxon>
        <taxon>Chitinophaga</taxon>
    </lineage>
</organism>
<keyword evidence="3" id="KW-0288">FMN</keyword>
<dbReference type="SUPFAM" id="SSF51395">
    <property type="entry name" value="FMN-linked oxidoreductases"/>
    <property type="match status" value="1"/>
</dbReference>
<dbReference type="AlphaFoldDB" id="A0A1H8DQF8"/>
<protein>
    <submittedName>
        <fullName evidence="7">2,4-dienoyl-CoA reductase</fullName>
    </submittedName>
</protein>
<dbReference type="CDD" id="cd02932">
    <property type="entry name" value="OYE_YqiM_FMN"/>
    <property type="match status" value="1"/>
</dbReference>
<dbReference type="OrthoDB" id="9772736at2"/>
<evidence type="ECO:0000256" key="3">
    <source>
        <dbReference type="ARBA" id="ARBA00022643"/>
    </source>
</evidence>
<feature type="domain" description="NADH:flavin oxidoreductase/NADH oxidase N-terminal" evidence="6">
    <location>
        <begin position="3"/>
        <end position="342"/>
    </location>
</feature>